<geneLocation type="plasmid" evidence="3 4">
    <name>unnamed2</name>
</geneLocation>
<reference evidence="3 4" key="1">
    <citation type="submission" date="2024-02" db="EMBL/GenBank/DDBJ databases">
        <title>Seven novel Bacillus-like species.</title>
        <authorList>
            <person name="Liu G."/>
        </authorList>
    </citation>
    <scope>NUCLEOTIDE SEQUENCE [LARGE SCALE GENOMIC DNA]</scope>
    <source>
        <strain evidence="3 4">FJAT-52991</strain>
        <plasmid evidence="3 4">unnamed2</plasmid>
    </source>
</reference>
<feature type="chain" id="PRO_5046803051" description="Phosphatase RapH inhibitor" evidence="2">
    <location>
        <begin position="25"/>
        <end position="81"/>
    </location>
</feature>
<dbReference type="EMBL" id="CP147406">
    <property type="protein sequence ID" value="WXB95040.1"/>
    <property type="molecule type" value="Genomic_DNA"/>
</dbReference>
<dbReference type="Proteomes" id="UP001387364">
    <property type="component" value="Plasmid unnamed2"/>
</dbReference>
<evidence type="ECO:0000313" key="3">
    <source>
        <dbReference type="EMBL" id="WXB95040.1"/>
    </source>
</evidence>
<feature type="region of interest" description="Disordered" evidence="1">
    <location>
        <begin position="50"/>
        <end position="81"/>
    </location>
</feature>
<evidence type="ECO:0000256" key="2">
    <source>
        <dbReference type="SAM" id="SignalP"/>
    </source>
</evidence>
<evidence type="ECO:0000256" key="1">
    <source>
        <dbReference type="SAM" id="MobiDB-lite"/>
    </source>
</evidence>
<organism evidence="3 4">
    <name type="scientific">Bacillus kandeliae</name>
    <dbReference type="NCBI Taxonomy" id="3129297"/>
    <lineage>
        <taxon>Bacteria</taxon>
        <taxon>Bacillati</taxon>
        <taxon>Bacillota</taxon>
        <taxon>Bacilli</taxon>
        <taxon>Bacillales</taxon>
        <taxon>Bacillaceae</taxon>
        <taxon>Bacillus</taxon>
    </lineage>
</organism>
<evidence type="ECO:0008006" key="5">
    <source>
        <dbReference type="Google" id="ProtNLM"/>
    </source>
</evidence>
<name>A0ABZ2NCP4_9BACI</name>
<accession>A0ABZ2NCP4</accession>
<feature type="compositionally biased region" description="Polar residues" evidence="1">
    <location>
        <begin position="53"/>
        <end position="68"/>
    </location>
</feature>
<keyword evidence="2" id="KW-0732">Signal</keyword>
<protein>
    <recommendedName>
        <fullName evidence="5">Phosphatase RapH inhibitor</fullName>
    </recommendedName>
</protein>
<keyword evidence="3" id="KW-0614">Plasmid</keyword>
<sequence length="81" mass="9212">MKKMIAKLLVFSMFCSILPMNPVAAEHPKETKKPTPVVQKKKKELIEKRTEISKTYQNPDGTLTTEISPSPLHYKDPSSKQ</sequence>
<feature type="signal peptide" evidence="2">
    <location>
        <begin position="1"/>
        <end position="24"/>
    </location>
</feature>
<gene>
    <name evidence="3" type="ORF">WDJ61_18865</name>
</gene>
<proteinExistence type="predicted"/>
<evidence type="ECO:0000313" key="4">
    <source>
        <dbReference type="Proteomes" id="UP001387364"/>
    </source>
</evidence>
<dbReference type="RefSeq" id="WP_338754929.1">
    <property type="nucleotide sequence ID" value="NZ_CP147406.1"/>
</dbReference>
<keyword evidence="4" id="KW-1185">Reference proteome</keyword>